<protein>
    <recommendedName>
        <fullName evidence="2">MAGE domain-containing protein</fullName>
    </recommendedName>
</protein>
<dbReference type="GO" id="GO:0005634">
    <property type="term" value="C:nucleus"/>
    <property type="evidence" value="ECO:0007669"/>
    <property type="project" value="TreeGrafter"/>
</dbReference>
<dbReference type="PANTHER" id="PTHR11736:SF14">
    <property type="entry name" value="NSE3 HOMOLOG, SMC5-SMC6 COMPLEX COMPONENT"/>
    <property type="match status" value="1"/>
</dbReference>
<accession>A0A1X6P3K6</accession>
<dbReference type="EMBL" id="KV918907">
    <property type="protein sequence ID" value="OSX75345.1"/>
    <property type="molecule type" value="Genomic_DNA"/>
</dbReference>
<dbReference type="Gene3D" id="1.10.10.1210">
    <property type="entry name" value="MAGE homology domain, winged helix WH2 motif"/>
    <property type="match status" value="1"/>
</dbReference>
<sequence length="292" mass="31333">MAPRKRSRAADAGFINDEPAASGSDGGEGTQDPMATPRSSQAEGKAFNDLSGEDQDKLVGRIVRRMLVRNVSRVPVRREELSKALGNDIPRKRKLLQEVIESTKRVFKAELGLEFVEIHRRIAHRGGGGGATQSAATNAAMGSSTTAYILISALPKDLRPEPMSEDDTAMLGFLTLLAALILLEPGCRLSEADLFMSLAKLGLGTAAGATAATPVVHQQLGDVRVLVTKTLPSQGYLEREKEGDSAVLLLGPRLRAELSLEDLLTFVEMAFGSDLDATTRSELTQRYSLDCG</sequence>
<feature type="non-terminal residue" evidence="3">
    <location>
        <position position="292"/>
    </location>
</feature>
<feature type="domain" description="MAGE" evidence="2">
    <location>
        <begin position="62"/>
        <end position="263"/>
    </location>
</feature>
<dbReference type="Gene3D" id="1.10.10.1200">
    <property type="entry name" value="MAGE homology domain, winged helix WH1 motif"/>
    <property type="match status" value="1"/>
</dbReference>
<dbReference type="InterPro" id="IPR041898">
    <property type="entry name" value="MAGE_WH1"/>
</dbReference>
<proteinExistence type="predicted"/>
<gene>
    <name evidence="3" type="ORF">BU14_0240s0023</name>
</gene>
<organism evidence="3 4">
    <name type="scientific">Porphyra umbilicalis</name>
    <name type="common">Purple laver</name>
    <name type="synonym">Red alga</name>
    <dbReference type="NCBI Taxonomy" id="2786"/>
    <lineage>
        <taxon>Eukaryota</taxon>
        <taxon>Rhodophyta</taxon>
        <taxon>Bangiophyceae</taxon>
        <taxon>Bangiales</taxon>
        <taxon>Bangiaceae</taxon>
        <taxon>Porphyra</taxon>
    </lineage>
</organism>
<evidence type="ECO:0000256" key="1">
    <source>
        <dbReference type="SAM" id="MobiDB-lite"/>
    </source>
</evidence>
<dbReference type="InterPro" id="IPR002190">
    <property type="entry name" value="MHD_dom"/>
</dbReference>
<evidence type="ECO:0000259" key="2">
    <source>
        <dbReference type="SMART" id="SM01373"/>
    </source>
</evidence>
<dbReference type="Pfam" id="PF01454">
    <property type="entry name" value="MAGE"/>
    <property type="match status" value="1"/>
</dbReference>
<dbReference type="PANTHER" id="PTHR11736">
    <property type="entry name" value="MELANOMA-ASSOCIATED ANTIGEN MAGE ANTIGEN"/>
    <property type="match status" value="1"/>
</dbReference>
<dbReference type="AlphaFoldDB" id="A0A1X6P3K6"/>
<reference evidence="3 4" key="1">
    <citation type="submission" date="2017-03" db="EMBL/GenBank/DDBJ databases">
        <title>WGS assembly of Porphyra umbilicalis.</title>
        <authorList>
            <person name="Brawley S.H."/>
            <person name="Blouin N.A."/>
            <person name="Ficko-Blean E."/>
            <person name="Wheeler G.L."/>
            <person name="Lohr M."/>
            <person name="Goodson H.V."/>
            <person name="Jenkins J.W."/>
            <person name="Blaby-Haas C.E."/>
            <person name="Helliwell K.E."/>
            <person name="Chan C."/>
            <person name="Marriage T."/>
            <person name="Bhattacharya D."/>
            <person name="Klein A.S."/>
            <person name="Badis Y."/>
            <person name="Brodie J."/>
            <person name="Cao Y."/>
            <person name="Collen J."/>
            <person name="Dittami S.M."/>
            <person name="Gachon C.M."/>
            <person name="Green B.R."/>
            <person name="Karpowicz S."/>
            <person name="Kim J.W."/>
            <person name="Kudahl U."/>
            <person name="Lin S."/>
            <person name="Michel G."/>
            <person name="Mittag M."/>
            <person name="Olson B.J."/>
            <person name="Pangilinan J."/>
            <person name="Peng Y."/>
            <person name="Qiu H."/>
            <person name="Shu S."/>
            <person name="Singer J.T."/>
            <person name="Smith A.G."/>
            <person name="Sprecher B.N."/>
            <person name="Wagner V."/>
            <person name="Wang W."/>
            <person name="Wang Z.-Y."/>
            <person name="Yan J."/>
            <person name="Yarish C."/>
            <person name="Zoeuner-Riek S."/>
            <person name="Zhuang Y."/>
            <person name="Zou Y."/>
            <person name="Lindquist E.A."/>
            <person name="Grimwood J."/>
            <person name="Barry K."/>
            <person name="Rokhsar D.S."/>
            <person name="Schmutz J."/>
            <person name="Stiller J.W."/>
            <person name="Grossman A.R."/>
            <person name="Prochnik S.E."/>
        </authorList>
    </citation>
    <scope>NUCLEOTIDE SEQUENCE [LARGE SCALE GENOMIC DNA]</scope>
    <source>
        <strain evidence="3">4086291</strain>
    </source>
</reference>
<dbReference type="InterPro" id="IPR037445">
    <property type="entry name" value="MAGE"/>
</dbReference>
<name>A0A1X6P3K6_PORUM</name>
<evidence type="ECO:0000313" key="3">
    <source>
        <dbReference type="EMBL" id="OSX75345.1"/>
    </source>
</evidence>
<feature type="region of interest" description="Disordered" evidence="1">
    <location>
        <begin position="1"/>
        <end position="51"/>
    </location>
</feature>
<keyword evidence="4" id="KW-1185">Reference proteome</keyword>
<dbReference type="InterPro" id="IPR041899">
    <property type="entry name" value="MAGE_WH2"/>
</dbReference>
<dbReference type="SMART" id="SM01373">
    <property type="entry name" value="MAGE"/>
    <property type="match status" value="1"/>
</dbReference>
<evidence type="ECO:0000313" key="4">
    <source>
        <dbReference type="Proteomes" id="UP000218209"/>
    </source>
</evidence>
<dbReference type="Proteomes" id="UP000218209">
    <property type="component" value="Unassembled WGS sequence"/>
</dbReference>
<dbReference type="OrthoDB" id="205198at2759"/>